<gene>
    <name evidence="2" type="ORF">SLS63_009855</name>
</gene>
<dbReference type="InterPro" id="IPR001279">
    <property type="entry name" value="Metallo-B-lactamas"/>
</dbReference>
<dbReference type="Gene3D" id="3.60.15.10">
    <property type="entry name" value="Ribonuclease Z/Hydroxyacylglutathione hydrolase-like"/>
    <property type="match status" value="1"/>
</dbReference>
<keyword evidence="3" id="KW-1185">Reference proteome</keyword>
<dbReference type="PANTHER" id="PTHR42951">
    <property type="entry name" value="METALLO-BETA-LACTAMASE DOMAIN-CONTAINING"/>
    <property type="match status" value="1"/>
</dbReference>
<reference evidence="2 3" key="1">
    <citation type="submission" date="2024-02" db="EMBL/GenBank/DDBJ databases">
        <title>De novo assembly and annotation of 12 fungi associated with fruit tree decline syndrome in Ontario, Canada.</title>
        <authorList>
            <person name="Sulman M."/>
            <person name="Ellouze W."/>
            <person name="Ilyukhin E."/>
        </authorList>
    </citation>
    <scope>NUCLEOTIDE SEQUENCE [LARGE SCALE GENOMIC DNA]</scope>
    <source>
        <strain evidence="2 3">M169</strain>
    </source>
</reference>
<organism evidence="2 3">
    <name type="scientific">Diaporthe eres</name>
    <name type="common">Phomopsis oblonga</name>
    <dbReference type="NCBI Taxonomy" id="83184"/>
    <lineage>
        <taxon>Eukaryota</taxon>
        <taxon>Fungi</taxon>
        <taxon>Dikarya</taxon>
        <taxon>Ascomycota</taxon>
        <taxon>Pezizomycotina</taxon>
        <taxon>Sordariomycetes</taxon>
        <taxon>Sordariomycetidae</taxon>
        <taxon>Diaporthales</taxon>
        <taxon>Diaporthaceae</taxon>
        <taxon>Diaporthe</taxon>
        <taxon>Diaporthe eres species complex</taxon>
    </lineage>
</organism>
<proteinExistence type="predicted"/>
<dbReference type="Pfam" id="PF00753">
    <property type="entry name" value="Lactamase_B"/>
    <property type="match status" value="1"/>
</dbReference>
<evidence type="ECO:0000313" key="2">
    <source>
        <dbReference type="EMBL" id="KAK7720308.1"/>
    </source>
</evidence>
<sequence>MSALQVDVYVAPAAPIGIKNEDPLKEWFSPISCTLVQGPTSAVLVDTPATTELSEGLAAWIKKTAPGKTLRFIYTTHAHADHFLGNMVIQRHFPEAKCVTTSKVAEGIKQNLAPGGLDLWYQLFPGGQVPEGNEVPEPLPADGRFAIDGHDFFGIDVPQGDIPASSFLHVPDLRLVVCGDIVYGDCYQFFGEANTPEKRKKWMESLDQIAALQPHIVVPGHKRASQVDGSYLIEATRAYILAFEEELGRTKDAGELEKAMTARYSQRWNRFLLEQSCKSSIEASYKP</sequence>
<accession>A0ABR1NYJ2</accession>
<dbReference type="SMART" id="SM00849">
    <property type="entry name" value="Lactamase_B"/>
    <property type="match status" value="1"/>
</dbReference>
<evidence type="ECO:0000259" key="1">
    <source>
        <dbReference type="SMART" id="SM00849"/>
    </source>
</evidence>
<dbReference type="InterPro" id="IPR050855">
    <property type="entry name" value="NDM-1-like"/>
</dbReference>
<comment type="caution">
    <text evidence="2">The sequence shown here is derived from an EMBL/GenBank/DDBJ whole genome shotgun (WGS) entry which is preliminary data.</text>
</comment>
<evidence type="ECO:0000313" key="3">
    <source>
        <dbReference type="Proteomes" id="UP001430848"/>
    </source>
</evidence>
<dbReference type="EMBL" id="JAKNSF020000076">
    <property type="protein sequence ID" value="KAK7720308.1"/>
    <property type="molecule type" value="Genomic_DNA"/>
</dbReference>
<dbReference type="PANTHER" id="PTHR42951:SF14">
    <property type="entry name" value="METALLO-BETA-LACTAMASE SUPERFAMILY PROTEIN"/>
    <property type="match status" value="1"/>
</dbReference>
<dbReference type="InterPro" id="IPR036866">
    <property type="entry name" value="RibonucZ/Hydroxyglut_hydro"/>
</dbReference>
<dbReference type="Proteomes" id="UP001430848">
    <property type="component" value="Unassembled WGS sequence"/>
</dbReference>
<dbReference type="SUPFAM" id="SSF56281">
    <property type="entry name" value="Metallo-hydrolase/oxidoreductase"/>
    <property type="match status" value="1"/>
</dbReference>
<protein>
    <recommendedName>
        <fullName evidence="1">Metallo-beta-lactamase domain-containing protein</fullName>
    </recommendedName>
</protein>
<dbReference type="CDD" id="cd07739">
    <property type="entry name" value="metallo-hydrolase-like_MBL-fold"/>
    <property type="match status" value="1"/>
</dbReference>
<feature type="domain" description="Metallo-beta-lactamase" evidence="1">
    <location>
        <begin position="30"/>
        <end position="221"/>
    </location>
</feature>
<name>A0ABR1NYJ2_DIAER</name>